<evidence type="ECO:0000313" key="11">
    <source>
        <dbReference type="EMBL" id="MBC8198553.1"/>
    </source>
</evidence>
<keyword evidence="4 8" id="KW-0378">Hydrolase</keyword>
<keyword evidence="5 8" id="KW-0464">Manganese</keyword>
<protein>
    <recommendedName>
        <fullName evidence="7 8">Adenine deaminase</fullName>
        <shortName evidence="8">Adenase</shortName>
        <shortName evidence="8">Adenine aminase</shortName>
        <ecNumber evidence="3 8">3.5.4.2</ecNumber>
    </recommendedName>
</protein>
<evidence type="ECO:0000256" key="6">
    <source>
        <dbReference type="ARBA" id="ARBA00047720"/>
    </source>
</evidence>
<comment type="cofactor">
    <cofactor evidence="1 8">
        <name>Mn(2+)</name>
        <dbReference type="ChEBI" id="CHEBI:29035"/>
    </cofactor>
</comment>
<evidence type="ECO:0000256" key="1">
    <source>
        <dbReference type="ARBA" id="ARBA00001936"/>
    </source>
</evidence>
<comment type="caution">
    <text evidence="11">The sequence shown here is derived from an EMBL/GenBank/DDBJ whole genome shotgun (WGS) entry which is preliminary data.</text>
</comment>
<evidence type="ECO:0000313" key="12">
    <source>
        <dbReference type="Proteomes" id="UP000603545"/>
    </source>
</evidence>
<dbReference type="Proteomes" id="UP000603545">
    <property type="component" value="Unassembled WGS sequence"/>
</dbReference>
<comment type="similarity">
    <text evidence="2 8">Belongs to the metallo-dependent hydrolases superfamily. Adenine deaminase family.</text>
</comment>
<dbReference type="Pfam" id="PF01979">
    <property type="entry name" value="Amidohydro_1"/>
    <property type="match status" value="1"/>
</dbReference>
<dbReference type="EMBL" id="JACNLL010000009">
    <property type="protein sequence ID" value="MBC8198553.1"/>
    <property type="molecule type" value="Genomic_DNA"/>
</dbReference>
<dbReference type="SUPFAM" id="SSF51338">
    <property type="entry name" value="Composite domain of metallo-dependent hydrolases"/>
    <property type="match status" value="1"/>
</dbReference>
<proteinExistence type="inferred from homology"/>
<dbReference type="GO" id="GO:0000034">
    <property type="term" value="F:adenine deaminase activity"/>
    <property type="evidence" value="ECO:0007669"/>
    <property type="project" value="UniProtKB-UniRule"/>
</dbReference>
<dbReference type="EC" id="3.5.4.2" evidence="3 8"/>
<dbReference type="NCBIfam" id="TIGR01178">
    <property type="entry name" value="ade"/>
    <property type="match status" value="1"/>
</dbReference>
<dbReference type="HAMAP" id="MF_01518">
    <property type="entry name" value="Adenine_deamin"/>
    <property type="match status" value="1"/>
</dbReference>
<dbReference type="Gene3D" id="2.30.40.10">
    <property type="entry name" value="Urease, subunit C, domain 1"/>
    <property type="match status" value="1"/>
</dbReference>
<evidence type="ECO:0000256" key="4">
    <source>
        <dbReference type="ARBA" id="ARBA00022801"/>
    </source>
</evidence>
<evidence type="ECO:0000256" key="7">
    <source>
        <dbReference type="ARBA" id="ARBA00069718"/>
    </source>
</evidence>
<dbReference type="InterPro" id="IPR006680">
    <property type="entry name" value="Amidohydro-rel"/>
</dbReference>
<name>A0A8J6TAU8_9BACT</name>
<dbReference type="SUPFAM" id="SSF51556">
    <property type="entry name" value="Metallo-dependent hydrolases"/>
    <property type="match status" value="1"/>
</dbReference>
<reference evidence="11 12" key="1">
    <citation type="submission" date="2020-08" db="EMBL/GenBank/DDBJ databases">
        <title>Bridging the membrane lipid divide: bacteria of the FCB group superphylum have the potential to synthesize archaeal ether lipids.</title>
        <authorList>
            <person name="Villanueva L."/>
            <person name="Von Meijenfeldt F.A.B."/>
            <person name="Westbye A.B."/>
            <person name="Yadav S."/>
            <person name="Hopmans E.C."/>
            <person name="Dutilh B.E."/>
            <person name="Sinninghe Damste J.S."/>
        </authorList>
    </citation>
    <scope>NUCLEOTIDE SEQUENCE [LARGE SCALE GENOMIC DNA]</scope>
    <source>
        <strain evidence="11">NIOZ-UU82</strain>
    </source>
</reference>
<feature type="domain" description="Adenine deaminase C-terminal" evidence="10">
    <location>
        <begin position="395"/>
        <end position="562"/>
    </location>
</feature>
<dbReference type="AlphaFoldDB" id="A0A8J6TAU8"/>
<evidence type="ECO:0000256" key="8">
    <source>
        <dbReference type="HAMAP-Rule" id="MF_01518"/>
    </source>
</evidence>
<dbReference type="PANTHER" id="PTHR11113:SF2">
    <property type="entry name" value="ADENINE DEAMINASE"/>
    <property type="match status" value="1"/>
</dbReference>
<comment type="catalytic activity">
    <reaction evidence="6 8">
        <text>adenine + H2O + H(+) = hypoxanthine + NH4(+)</text>
        <dbReference type="Rhea" id="RHEA:23688"/>
        <dbReference type="ChEBI" id="CHEBI:15377"/>
        <dbReference type="ChEBI" id="CHEBI:15378"/>
        <dbReference type="ChEBI" id="CHEBI:16708"/>
        <dbReference type="ChEBI" id="CHEBI:17368"/>
        <dbReference type="ChEBI" id="CHEBI:28938"/>
        <dbReference type="EC" id="3.5.4.2"/>
    </reaction>
</comment>
<dbReference type="InterPro" id="IPR006679">
    <property type="entry name" value="Adenine_deam"/>
</dbReference>
<dbReference type="Pfam" id="PF13382">
    <property type="entry name" value="Adenine_deam_C"/>
    <property type="match status" value="1"/>
</dbReference>
<organism evidence="11 12">
    <name type="scientific">Candidatus Desulfaltia bathyphila</name>
    <dbReference type="NCBI Taxonomy" id="2841697"/>
    <lineage>
        <taxon>Bacteria</taxon>
        <taxon>Pseudomonadati</taxon>
        <taxon>Thermodesulfobacteriota</taxon>
        <taxon>Desulfobacteria</taxon>
        <taxon>Desulfobacterales</taxon>
        <taxon>Desulfobacterales incertae sedis</taxon>
        <taxon>Candidatus Desulfaltia</taxon>
    </lineage>
</organism>
<dbReference type="Gene3D" id="3.20.20.140">
    <property type="entry name" value="Metal-dependent hydrolases"/>
    <property type="match status" value="1"/>
</dbReference>
<gene>
    <name evidence="8 11" type="primary">ade</name>
    <name evidence="11" type="ORF">H8E80_00695</name>
</gene>
<sequence length="570" mass="61684">MTLDEMIKSARGVKEADILLTNVRIIDVFSGEIVDGDIAIAGGYIVGFGSYPAKRTVDMENRFVSPGFIDAHVHIESSMTCITEFARAIIPFGTTTVFADPHEIANVLGADGINYMLQSSMQQPMNIYFTLSSCVPATNMETSGARLGADDLFPFMGNDRIVALAEMMNYPGVIHRNPEVLRKIELAKAHGKPVDGHAPGLTGKDLYAYVAAGISSDHECTTAKEAKEKLNAGMHIMIREGTGAKNLSSLIPIVNEKSSSRIMWCTDDRHPHDILEEGHIDSMVRKAIHRGIDPVIAIQMATINPADYFGISDIGAISPGRRADLVVFSDLHRPRIEEVYYGGVLVAQEGKMSPEIKKPEPVAFQPSMNIGNKEIDFSIPAQAKHLRVIEVVPDQVITNQSIVEAAVSDNKVVASIIRDILKIAVVERHTGSGNIGKGFVRGFGLKRGALSSSVAHDSHNIIVVGTNDEDMKAAVKAVVKMGGGLAASCDSKICATLPLPIAGLMSQEPVYTVREKLEKLLEVARDFGTILNDPFMALSFLSLPVIPELKITDKGLVDVKRFCMAPLFVG</sequence>
<dbReference type="InterPro" id="IPR026912">
    <property type="entry name" value="Adenine_deam_C"/>
</dbReference>
<dbReference type="CDD" id="cd01295">
    <property type="entry name" value="AdeC"/>
    <property type="match status" value="1"/>
</dbReference>
<evidence type="ECO:0000256" key="5">
    <source>
        <dbReference type="ARBA" id="ARBA00023211"/>
    </source>
</evidence>
<evidence type="ECO:0000259" key="10">
    <source>
        <dbReference type="Pfam" id="PF13382"/>
    </source>
</evidence>
<dbReference type="InterPro" id="IPR032466">
    <property type="entry name" value="Metal_Hydrolase"/>
</dbReference>
<dbReference type="GO" id="GO:0006146">
    <property type="term" value="P:adenine catabolic process"/>
    <property type="evidence" value="ECO:0007669"/>
    <property type="project" value="InterPro"/>
</dbReference>
<evidence type="ECO:0000256" key="3">
    <source>
        <dbReference type="ARBA" id="ARBA00012782"/>
    </source>
</evidence>
<dbReference type="FunFam" id="3.20.20.140:FF:000016">
    <property type="entry name" value="Adenine deaminase"/>
    <property type="match status" value="1"/>
</dbReference>
<evidence type="ECO:0000256" key="2">
    <source>
        <dbReference type="ARBA" id="ARBA00006773"/>
    </source>
</evidence>
<dbReference type="PANTHER" id="PTHR11113">
    <property type="entry name" value="N-ACETYLGLUCOSAMINE-6-PHOSPHATE DEACETYLASE"/>
    <property type="match status" value="1"/>
</dbReference>
<feature type="domain" description="Amidohydrolase-related" evidence="9">
    <location>
        <begin position="63"/>
        <end position="343"/>
    </location>
</feature>
<evidence type="ECO:0000259" key="9">
    <source>
        <dbReference type="Pfam" id="PF01979"/>
    </source>
</evidence>
<accession>A0A8J6TAU8</accession>
<dbReference type="InterPro" id="IPR011059">
    <property type="entry name" value="Metal-dep_hydrolase_composite"/>
</dbReference>